<protein>
    <submittedName>
        <fullName evidence="11">Uncharacterized protein</fullName>
    </submittedName>
</protein>
<proteinExistence type="inferred from homology"/>
<evidence type="ECO:0000256" key="3">
    <source>
        <dbReference type="ARBA" id="ARBA00022448"/>
    </source>
</evidence>
<dbReference type="PANTHER" id="PTHR10125">
    <property type="entry name" value="P2X PURINOCEPTOR"/>
    <property type="match status" value="1"/>
</dbReference>
<name>A0A7S4U6Y8_GUITH</name>
<keyword evidence="3" id="KW-0813">Transport</keyword>
<keyword evidence="4 10" id="KW-0812">Transmembrane</keyword>
<gene>
    <name evidence="11" type="ORF">GTHE00462_LOCUS31192</name>
</gene>
<dbReference type="Gene3D" id="1.10.287.940">
    <property type="entry name" value="atp-gated p2x4 ion channel"/>
    <property type="match status" value="1"/>
</dbReference>
<comment type="subcellular location">
    <subcellularLocation>
        <location evidence="1">Endomembrane system</location>
    </subcellularLocation>
</comment>
<dbReference type="GO" id="GO:0015267">
    <property type="term" value="F:channel activity"/>
    <property type="evidence" value="ECO:0007669"/>
    <property type="project" value="UniProtKB-ARBA"/>
</dbReference>
<dbReference type="GO" id="GO:0016020">
    <property type="term" value="C:membrane"/>
    <property type="evidence" value="ECO:0007669"/>
    <property type="project" value="TreeGrafter"/>
</dbReference>
<keyword evidence="9" id="KW-0407">Ion channel</keyword>
<dbReference type="OMA" id="SMFITTR"/>
<dbReference type="GO" id="GO:0007165">
    <property type="term" value="P:signal transduction"/>
    <property type="evidence" value="ECO:0007669"/>
    <property type="project" value="UniProtKB-ARBA"/>
</dbReference>
<keyword evidence="5 10" id="KW-1133">Transmembrane helix</keyword>
<evidence type="ECO:0000256" key="1">
    <source>
        <dbReference type="ARBA" id="ARBA00004308"/>
    </source>
</evidence>
<accession>A0A7S4U6Y8</accession>
<feature type="transmembrane region" description="Helical" evidence="10">
    <location>
        <begin position="37"/>
        <end position="59"/>
    </location>
</feature>
<keyword evidence="7 10" id="KW-0472">Membrane</keyword>
<comment type="similarity">
    <text evidence="2">Belongs to the P2X receptor family.</text>
</comment>
<dbReference type="PANTHER" id="PTHR10125:SF31">
    <property type="entry name" value="P2X RECEPTOR E"/>
    <property type="match status" value="1"/>
</dbReference>
<evidence type="ECO:0000256" key="4">
    <source>
        <dbReference type="ARBA" id="ARBA00022692"/>
    </source>
</evidence>
<evidence type="ECO:0000256" key="10">
    <source>
        <dbReference type="SAM" id="Phobius"/>
    </source>
</evidence>
<organism evidence="11">
    <name type="scientific">Guillardia theta</name>
    <name type="common">Cryptophyte</name>
    <name type="synonym">Cryptomonas phi</name>
    <dbReference type="NCBI Taxonomy" id="55529"/>
    <lineage>
        <taxon>Eukaryota</taxon>
        <taxon>Cryptophyceae</taxon>
        <taxon>Pyrenomonadales</taxon>
        <taxon>Geminigeraceae</taxon>
        <taxon>Guillardia</taxon>
    </lineage>
</organism>
<evidence type="ECO:0000256" key="8">
    <source>
        <dbReference type="ARBA" id="ARBA00023286"/>
    </source>
</evidence>
<dbReference type="InterPro" id="IPR059116">
    <property type="entry name" value="P2X_receptor"/>
</dbReference>
<dbReference type="AlphaFoldDB" id="A0A7S4U6Y8"/>
<sequence length="399" mass="45559">MMHSLSHWISRDYFLGRPIDDILSYRTTKIVRVQDRLVGLADILIKTLVIAFVVAVLLIKYGGFLEKEPISGSVNFVLLGGFHGLNYTDLPYCAEFPCKFADVYTISQSNLHDRFILIATMIQERSQTRRCSETDDVCDHDSPFKAQDMSSYYAAGVEDFTLTIHHEAVAPTFWSEDRVDRYRGSSEQMKGKLVSYRDDGTGRMATLTLAEFNTGNAVRMSIKDVVAAANLDIDAPLPDETSPVRNTGVELDCYIRYSNTWSWFPPAPELRYEMEFVMAKKQLSWMSSAYQAVGFGDARMLVKRTGIRINFHQSGMIARFSIVELFKTLGAGVLLWLLSSWLMDQFITRYAPLSERYEAGKYEFTENIYNLRVCQNEMNDQITEPEGDVLERLRTDSLK</sequence>
<reference evidence="11" key="1">
    <citation type="submission" date="2021-01" db="EMBL/GenBank/DDBJ databases">
        <authorList>
            <person name="Corre E."/>
            <person name="Pelletier E."/>
            <person name="Niang G."/>
            <person name="Scheremetjew M."/>
            <person name="Finn R."/>
            <person name="Kale V."/>
            <person name="Holt S."/>
            <person name="Cochrane G."/>
            <person name="Meng A."/>
            <person name="Brown T."/>
            <person name="Cohen L."/>
        </authorList>
    </citation>
    <scope>NUCLEOTIDE SEQUENCE</scope>
    <source>
        <strain evidence="11">CCMP 2712</strain>
    </source>
</reference>
<dbReference type="Pfam" id="PF00864">
    <property type="entry name" value="P2X_receptor"/>
    <property type="match status" value="1"/>
</dbReference>
<evidence type="ECO:0000256" key="9">
    <source>
        <dbReference type="ARBA" id="ARBA00023303"/>
    </source>
</evidence>
<evidence type="ECO:0000313" key="11">
    <source>
        <dbReference type="EMBL" id="CAE2327668.1"/>
    </source>
</evidence>
<evidence type="ECO:0000256" key="5">
    <source>
        <dbReference type="ARBA" id="ARBA00022989"/>
    </source>
</evidence>
<evidence type="ECO:0000256" key="7">
    <source>
        <dbReference type="ARBA" id="ARBA00023136"/>
    </source>
</evidence>
<keyword evidence="6" id="KW-0406">Ion transport</keyword>
<dbReference type="GO" id="GO:0070588">
    <property type="term" value="P:calcium ion transmembrane transport"/>
    <property type="evidence" value="ECO:0007669"/>
    <property type="project" value="TreeGrafter"/>
</dbReference>
<evidence type="ECO:0000256" key="6">
    <source>
        <dbReference type="ARBA" id="ARBA00023065"/>
    </source>
</evidence>
<dbReference type="EMBL" id="HBKN01039867">
    <property type="protein sequence ID" value="CAE2327668.1"/>
    <property type="molecule type" value="Transcribed_RNA"/>
</dbReference>
<evidence type="ECO:0000256" key="2">
    <source>
        <dbReference type="ARBA" id="ARBA00009848"/>
    </source>
</evidence>
<dbReference type="GO" id="GO:0012505">
    <property type="term" value="C:endomembrane system"/>
    <property type="evidence" value="ECO:0007669"/>
    <property type="project" value="UniProtKB-SubCell"/>
</dbReference>
<keyword evidence="8" id="KW-1071">Ligand-gated ion channel</keyword>